<dbReference type="FunFam" id="1.10.3470.10:FF:000002">
    <property type="entry name" value="Zinc ABC transporter permease subunit ZnuB"/>
    <property type="match status" value="1"/>
</dbReference>
<evidence type="ECO:0000256" key="11">
    <source>
        <dbReference type="ARBA" id="ARBA00023065"/>
    </source>
</evidence>
<dbReference type="Pfam" id="PF00950">
    <property type="entry name" value="ABC-3"/>
    <property type="match status" value="1"/>
</dbReference>
<keyword evidence="10 15" id="KW-1133">Transmembrane helix</keyword>
<reference evidence="17" key="1">
    <citation type="submission" date="2016-01" db="EMBL/GenBank/DDBJ databases">
        <authorList>
            <person name="Regsiter A."/>
            <person name="william w."/>
        </authorList>
    </citation>
    <scope>NUCLEOTIDE SEQUENCE [LARGE SCALE GENOMIC DNA]</scope>
    <source>
        <strain evidence="17">CFBP 6623</strain>
    </source>
</reference>
<protein>
    <recommendedName>
        <fullName evidence="13">High-affinity zinc uptake system membrane protein ZnuB</fullName>
    </recommendedName>
</protein>
<evidence type="ECO:0000313" key="17">
    <source>
        <dbReference type="Proteomes" id="UP000191988"/>
    </source>
</evidence>
<dbReference type="AlphaFoldDB" id="A0A1S7PD62"/>
<evidence type="ECO:0000256" key="1">
    <source>
        <dbReference type="ARBA" id="ARBA00002313"/>
    </source>
</evidence>
<dbReference type="PANTHER" id="PTHR30477">
    <property type="entry name" value="ABC-TRANSPORTER METAL-BINDING PROTEIN"/>
    <property type="match status" value="1"/>
</dbReference>
<comment type="function">
    <text evidence="1">Involved in the high-affinity zinc uptake transport system.</text>
</comment>
<dbReference type="Proteomes" id="UP000191988">
    <property type="component" value="Unassembled WGS sequence"/>
</dbReference>
<dbReference type="EMBL" id="FBWK01000018">
    <property type="protein sequence ID" value="CUX19502.1"/>
    <property type="molecule type" value="Genomic_DNA"/>
</dbReference>
<dbReference type="CDD" id="cd06550">
    <property type="entry name" value="TM_ABC_iron-siderophores_like"/>
    <property type="match status" value="1"/>
</dbReference>
<evidence type="ECO:0000256" key="12">
    <source>
        <dbReference type="ARBA" id="ARBA00023136"/>
    </source>
</evidence>
<feature type="transmembrane region" description="Helical" evidence="15">
    <location>
        <begin position="288"/>
        <end position="306"/>
    </location>
</feature>
<dbReference type="PANTHER" id="PTHR30477:SF23">
    <property type="entry name" value="HIGH-AFFINITY ZINC UPTAKE SYSTEM MEMBRANE PROTEIN ZNUB"/>
    <property type="match status" value="1"/>
</dbReference>
<sequence length="316" mass="33437">MATTTLMIMTTIMMTMANAVAAMNMSMSMSMGTMRPRNTRRENGMFDDFFVRAMVAGIGVALTAGPLGCFVVWRRMAYFGDTMAHSALLGVALSLLLQLNLIVSVFLVASAVSILLIFLQRRQALSSDALLGILSHSALAIGLVIVAFMSWVRIDLVSFLFGDILAVTRSDIALIWGGGLVVIVSMVFLWRSLLASTVNTELAEAEGLNPERAKLIFTLLMALVIAIAMKVVGIMLITSLLIIPAATARRFSATPEVMAVVASLIGAIAVIGGLFGSLTYDTPSGPSIVVAAVILFVISLLPAPGFSRSADEGGKS</sequence>
<dbReference type="InterPro" id="IPR001626">
    <property type="entry name" value="ABC_TroCD"/>
</dbReference>
<dbReference type="GO" id="GO:0010043">
    <property type="term" value="P:response to zinc ion"/>
    <property type="evidence" value="ECO:0007669"/>
    <property type="project" value="TreeGrafter"/>
</dbReference>
<keyword evidence="4 14" id="KW-0813">Transport</keyword>
<keyword evidence="6" id="KW-0997">Cell inner membrane</keyword>
<dbReference type="NCBIfam" id="NF007089">
    <property type="entry name" value="PRK09543.1"/>
    <property type="match status" value="1"/>
</dbReference>
<evidence type="ECO:0000256" key="5">
    <source>
        <dbReference type="ARBA" id="ARBA00022475"/>
    </source>
</evidence>
<dbReference type="STRING" id="1183432.AGR3A_Cc250075"/>
<evidence type="ECO:0000256" key="7">
    <source>
        <dbReference type="ARBA" id="ARBA00022692"/>
    </source>
</evidence>
<dbReference type="InterPro" id="IPR037294">
    <property type="entry name" value="ABC_BtuC-like"/>
</dbReference>
<evidence type="ECO:0000256" key="4">
    <source>
        <dbReference type="ARBA" id="ARBA00022448"/>
    </source>
</evidence>
<feature type="transmembrane region" description="Helical" evidence="15">
    <location>
        <begin position="6"/>
        <end position="28"/>
    </location>
</feature>
<proteinExistence type="inferred from homology"/>
<keyword evidence="7 14" id="KW-0812">Transmembrane</keyword>
<feature type="transmembrane region" description="Helical" evidence="15">
    <location>
        <begin position="49"/>
        <end position="73"/>
    </location>
</feature>
<evidence type="ECO:0000256" key="13">
    <source>
        <dbReference type="ARBA" id="ARBA00040080"/>
    </source>
</evidence>
<keyword evidence="5" id="KW-1003">Cell membrane</keyword>
<evidence type="ECO:0000256" key="3">
    <source>
        <dbReference type="ARBA" id="ARBA00008034"/>
    </source>
</evidence>
<keyword evidence="8" id="KW-0862">Zinc</keyword>
<dbReference type="SUPFAM" id="SSF81345">
    <property type="entry name" value="ABC transporter involved in vitamin B12 uptake, BtuC"/>
    <property type="match status" value="1"/>
</dbReference>
<dbReference type="Gene3D" id="1.10.3470.10">
    <property type="entry name" value="ABC transporter involved in vitamin B12 uptake, BtuC"/>
    <property type="match status" value="1"/>
</dbReference>
<evidence type="ECO:0000256" key="9">
    <source>
        <dbReference type="ARBA" id="ARBA00022906"/>
    </source>
</evidence>
<evidence type="ECO:0000313" key="16">
    <source>
        <dbReference type="EMBL" id="CUX19502.1"/>
    </source>
</evidence>
<evidence type="ECO:0000256" key="2">
    <source>
        <dbReference type="ARBA" id="ARBA00004429"/>
    </source>
</evidence>
<gene>
    <name evidence="16" type="primary">znuB</name>
    <name evidence="16" type="ORF">AGR3A_Cc250075</name>
</gene>
<dbReference type="GO" id="GO:0043190">
    <property type="term" value="C:ATP-binding cassette (ABC) transporter complex"/>
    <property type="evidence" value="ECO:0007669"/>
    <property type="project" value="InterPro"/>
</dbReference>
<evidence type="ECO:0000256" key="10">
    <source>
        <dbReference type="ARBA" id="ARBA00022989"/>
    </source>
</evidence>
<feature type="transmembrane region" description="Helical" evidence="15">
    <location>
        <begin position="257"/>
        <end position="276"/>
    </location>
</feature>
<comment type="subcellular location">
    <subcellularLocation>
        <location evidence="2">Cell inner membrane</location>
        <topology evidence="2">Multi-pass membrane protein</topology>
    </subcellularLocation>
    <subcellularLocation>
        <location evidence="14">Cell membrane</location>
        <topology evidence="14">Multi-pass membrane protein</topology>
    </subcellularLocation>
</comment>
<feature type="transmembrane region" description="Helical" evidence="15">
    <location>
        <begin position="215"/>
        <end position="245"/>
    </location>
</feature>
<comment type="similarity">
    <text evidence="3 14">Belongs to the ABC-3 integral membrane protein family.</text>
</comment>
<accession>A0A1S7PD62</accession>
<evidence type="ECO:0000256" key="8">
    <source>
        <dbReference type="ARBA" id="ARBA00022833"/>
    </source>
</evidence>
<feature type="transmembrane region" description="Helical" evidence="15">
    <location>
        <begin position="172"/>
        <end position="194"/>
    </location>
</feature>
<evidence type="ECO:0000256" key="15">
    <source>
        <dbReference type="SAM" id="Phobius"/>
    </source>
</evidence>
<dbReference type="GO" id="GO:0006829">
    <property type="term" value="P:zinc ion transport"/>
    <property type="evidence" value="ECO:0007669"/>
    <property type="project" value="UniProtKB-KW"/>
</dbReference>
<keyword evidence="12 15" id="KW-0472">Membrane</keyword>
<keyword evidence="9" id="KW-0864">Zinc transport</keyword>
<keyword evidence="17" id="KW-1185">Reference proteome</keyword>
<evidence type="ECO:0000256" key="14">
    <source>
        <dbReference type="RuleBase" id="RU003943"/>
    </source>
</evidence>
<keyword evidence="11" id="KW-0406">Ion transport</keyword>
<feature type="transmembrane region" description="Helical" evidence="15">
    <location>
        <begin position="93"/>
        <end position="118"/>
    </location>
</feature>
<dbReference type="GO" id="GO:0055085">
    <property type="term" value="P:transmembrane transport"/>
    <property type="evidence" value="ECO:0007669"/>
    <property type="project" value="InterPro"/>
</dbReference>
<organism evidence="16 17">
    <name type="scientific">Agrobacterium tomkonis CFBP 6623</name>
    <dbReference type="NCBI Taxonomy" id="1183432"/>
    <lineage>
        <taxon>Bacteria</taxon>
        <taxon>Pseudomonadati</taxon>
        <taxon>Pseudomonadota</taxon>
        <taxon>Alphaproteobacteria</taxon>
        <taxon>Hyphomicrobiales</taxon>
        <taxon>Rhizobiaceae</taxon>
        <taxon>Rhizobium/Agrobacterium group</taxon>
        <taxon>Agrobacterium</taxon>
        <taxon>Agrobacterium tumefaciens complex</taxon>
    </lineage>
</organism>
<name>A0A1S7PD62_9HYPH</name>
<feature type="transmembrane region" description="Helical" evidence="15">
    <location>
        <begin position="130"/>
        <end position="152"/>
    </location>
</feature>
<evidence type="ECO:0000256" key="6">
    <source>
        <dbReference type="ARBA" id="ARBA00022519"/>
    </source>
</evidence>